<dbReference type="AlphaFoldDB" id="A4G7Q6"/>
<keyword evidence="3" id="KW-1185">Reference proteome</keyword>
<dbReference type="HOGENOM" id="CLU_2523008_0_0_4"/>
<evidence type="ECO:0000313" key="3">
    <source>
        <dbReference type="Proteomes" id="UP000006697"/>
    </source>
</evidence>
<evidence type="ECO:0000256" key="1">
    <source>
        <dbReference type="SAM" id="MobiDB-lite"/>
    </source>
</evidence>
<dbReference type="Proteomes" id="UP000006697">
    <property type="component" value="Chromosome"/>
</dbReference>
<protein>
    <submittedName>
        <fullName evidence="2">Uncharacterized protein</fullName>
    </submittedName>
</protein>
<dbReference type="EMBL" id="CU207211">
    <property type="protein sequence ID" value="CAL62543.1"/>
    <property type="molecule type" value="Genomic_DNA"/>
</dbReference>
<gene>
    <name evidence="2" type="ordered locus">HEAR2412</name>
</gene>
<organism evidence="2 3">
    <name type="scientific">Herminiimonas arsenicoxydans</name>
    <dbReference type="NCBI Taxonomy" id="204773"/>
    <lineage>
        <taxon>Bacteria</taxon>
        <taxon>Pseudomonadati</taxon>
        <taxon>Pseudomonadota</taxon>
        <taxon>Betaproteobacteria</taxon>
        <taxon>Burkholderiales</taxon>
        <taxon>Oxalobacteraceae</taxon>
        <taxon>Herminiimonas</taxon>
    </lineage>
</organism>
<sequence length="84" mass="9518">MLNQNEPDLFQIELKQRFEELVRWAVAHNPDRSAPLSEADFDAARKEITKLAAHDLSLGERNAKIPEPAENGPQYINVTPAPWP</sequence>
<dbReference type="eggNOG" id="ENOG502ZFYU">
    <property type="taxonomic scope" value="Bacteria"/>
</dbReference>
<reference evidence="2 3" key="1">
    <citation type="journal article" date="2007" name="PLoS Genet.">
        <title>A tale of two oxidation states: bacterial colonization of arsenic-rich environments.</title>
        <authorList>
            <person name="Muller D."/>
            <person name="Medigue C."/>
            <person name="Koechler S."/>
            <person name="Barbe V."/>
            <person name="Barakat M."/>
            <person name="Talla E."/>
            <person name="Bonnefoy V."/>
            <person name="Krin E."/>
            <person name="Arsene-Ploetze F."/>
            <person name="Carapito C."/>
            <person name="Chandler M."/>
            <person name="Cournoyer B."/>
            <person name="Cruveiller S."/>
            <person name="Dossat C."/>
            <person name="Duval S."/>
            <person name="Heymann M."/>
            <person name="Leize E."/>
            <person name="Lieutaud A."/>
            <person name="Lievremont D."/>
            <person name="Makita Y."/>
            <person name="Mangenot S."/>
            <person name="Nitschke W."/>
            <person name="Ortet P."/>
            <person name="Perdrial N."/>
            <person name="Schoepp B."/>
            <person name="Siguier N."/>
            <person name="Simeonova D.D."/>
            <person name="Rouy Z."/>
            <person name="Segurens B."/>
            <person name="Turlin E."/>
            <person name="Vallenet D."/>
            <person name="Van Dorsselaer A."/>
            <person name="Weiss S."/>
            <person name="Weissenbach J."/>
            <person name="Lett M.C."/>
            <person name="Danchin A."/>
            <person name="Bertin P.N."/>
        </authorList>
    </citation>
    <scope>NUCLEOTIDE SEQUENCE [LARGE SCALE GENOMIC DNA]</scope>
    <source>
        <strain evidence="3">ULPAs1</strain>
    </source>
</reference>
<dbReference type="OrthoDB" id="5705788at2"/>
<feature type="region of interest" description="Disordered" evidence="1">
    <location>
        <begin position="59"/>
        <end position="84"/>
    </location>
</feature>
<evidence type="ECO:0000313" key="2">
    <source>
        <dbReference type="EMBL" id="CAL62543.1"/>
    </source>
</evidence>
<name>A4G7Q6_HERAR</name>
<dbReference type="KEGG" id="har:HEAR2412"/>
<accession>A4G7Q6</accession>
<proteinExistence type="predicted"/>